<dbReference type="PANTHER" id="PTHR46250">
    <property type="entry name" value="MYB/SANT-LIKE DNA-BINDING DOMAIN PROTEIN-RELATED"/>
    <property type="match status" value="1"/>
</dbReference>
<proteinExistence type="predicted"/>
<reference evidence="1 2" key="1">
    <citation type="submission" date="2022-01" db="EMBL/GenBank/DDBJ databases">
        <authorList>
            <person name="Xiong W."/>
            <person name="Schranz E."/>
        </authorList>
    </citation>
    <scope>NUCLEOTIDE SEQUENCE [LARGE SCALE GENOMIC DNA]</scope>
</reference>
<dbReference type="AlphaFoldDB" id="A0AAU9PKR9"/>
<dbReference type="PANTHER" id="PTHR46250:SF17">
    <property type="entry name" value="MYB_SANT-LIKE DOMAIN-CONTAINING PROTEIN"/>
    <property type="match status" value="1"/>
</dbReference>
<keyword evidence="2" id="KW-1185">Reference proteome</keyword>
<sequence>MPTNFQRNHHKIVFCESLRDRPPKLQDNFKYISSQLQDSSQLQEFRVFGIERDKEELRKKLYSEMKKVVGLTVRDCNKAVRMLSKNDELMVIFFTVEDEDNLEWVKDLLEDDA</sequence>
<gene>
    <name evidence="1" type="ORF">LVIROSA_LOCUS36353</name>
</gene>
<comment type="caution">
    <text evidence="1">The sequence shown here is derived from an EMBL/GenBank/DDBJ whole genome shotgun (WGS) entry which is preliminary data.</text>
</comment>
<evidence type="ECO:0000313" key="2">
    <source>
        <dbReference type="Proteomes" id="UP001157418"/>
    </source>
</evidence>
<protein>
    <submittedName>
        <fullName evidence="1">Uncharacterized protein</fullName>
    </submittedName>
</protein>
<evidence type="ECO:0000313" key="1">
    <source>
        <dbReference type="EMBL" id="CAH1450965.1"/>
    </source>
</evidence>
<accession>A0AAU9PKR9</accession>
<name>A0AAU9PKR9_9ASTR</name>
<organism evidence="1 2">
    <name type="scientific">Lactuca virosa</name>
    <dbReference type="NCBI Taxonomy" id="75947"/>
    <lineage>
        <taxon>Eukaryota</taxon>
        <taxon>Viridiplantae</taxon>
        <taxon>Streptophyta</taxon>
        <taxon>Embryophyta</taxon>
        <taxon>Tracheophyta</taxon>
        <taxon>Spermatophyta</taxon>
        <taxon>Magnoliopsida</taxon>
        <taxon>eudicotyledons</taxon>
        <taxon>Gunneridae</taxon>
        <taxon>Pentapetalae</taxon>
        <taxon>asterids</taxon>
        <taxon>campanulids</taxon>
        <taxon>Asterales</taxon>
        <taxon>Asteraceae</taxon>
        <taxon>Cichorioideae</taxon>
        <taxon>Cichorieae</taxon>
        <taxon>Lactucinae</taxon>
        <taxon>Lactuca</taxon>
    </lineage>
</organism>
<dbReference type="Proteomes" id="UP001157418">
    <property type="component" value="Unassembled WGS sequence"/>
</dbReference>
<dbReference type="EMBL" id="CAKMRJ010005634">
    <property type="protein sequence ID" value="CAH1450965.1"/>
    <property type="molecule type" value="Genomic_DNA"/>
</dbReference>